<dbReference type="EMBL" id="GBEZ01025034">
    <property type="protein sequence ID" value="JAC62013.1"/>
    <property type="molecule type" value="Transcribed_RNA"/>
</dbReference>
<reference evidence="2" key="1">
    <citation type="submission" date="2014-05" db="EMBL/GenBank/DDBJ databases">
        <title>The transcriptome of the halophilic microalga Tetraselmis sp. GSL018 isolated from the Great Salt Lake, Utah.</title>
        <authorList>
            <person name="Jinkerson R.E."/>
            <person name="D'Adamo S."/>
            <person name="Posewitz M.C."/>
        </authorList>
    </citation>
    <scope>NUCLEOTIDE SEQUENCE</scope>
    <source>
        <strain evidence="2">GSL018</strain>
    </source>
</reference>
<gene>
    <name evidence="2" type="ORF">TSPGSL018_24549</name>
</gene>
<protein>
    <submittedName>
        <fullName evidence="2">Uncharacterized protein</fullName>
    </submittedName>
</protein>
<proteinExistence type="predicted"/>
<dbReference type="AlphaFoldDB" id="A0A061QQM8"/>
<sequence length="103" mass="11277">SLVYLGASRGPLLWQSLSCLPGNSSCSEKKVEPESEEVPKPYTVPENYVPPTMAEQWSYAMKHHPYARSGTAVALLFGLIAWAASSVKGQTRERAAEQTKPEP</sequence>
<feature type="compositionally biased region" description="Basic and acidic residues" evidence="1">
    <location>
        <begin position="27"/>
        <end position="39"/>
    </location>
</feature>
<accession>A0A061QQM8</accession>
<feature type="region of interest" description="Disordered" evidence="1">
    <location>
        <begin position="23"/>
        <end position="43"/>
    </location>
</feature>
<organism evidence="2">
    <name type="scientific">Tetraselmis sp. GSL018</name>
    <dbReference type="NCBI Taxonomy" id="582737"/>
    <lineage>
        <taxon>Eukaryota</taxon>
        <taxon>Viridiplantae</taxon>
        <taxon>Chlorophyta</taxon>
        <taxon>core chlorophytes</taxon>
        <taxon>Chlorodendrophyceae</taxon>
        <taxon>Chlorodendrales</taxon>
        <taxon>Chlorodendraceae</taxon>
        <taxon>Tetraselmis</taxon>
    </lineage>
</organism>
<name>A0A061QQM8_9CHLO</name>
<evidence type="ECO:0000256" key="1">
    <source>
        <dbReference type="SAM" id="MobiDB-lite"/>
    </source>
</evidence>
<evidence type="ECO:0000313" key="2">
    <source>
        <dbReference type="EMBL" id="JAC62013.1"/>
    </source>
</evidence>
<feature type="non-terminal residue" evidence="2">
    <location>
        <position position="1"/>
    </location>
</feature>